<dbReference type="EC" id="2.7.7.65" evidence="1"/>
<dbReference type="PROSITE" id="PS50887">
    <property type="entry name" value="GGDEF"/>
    <property type="match status" value="1"/>
</dbReference>
<dbReference type="InterPro" id="IPR029787">
    <property type="entry name" value="Nucleotide_cyclase"/>
</dbReference>
<dbReference type="GO" id="GO:0043709">
    <property type="term" value="P:cell adhesion involved in single-species biofilm formation"/>
    <property type="evidence" value="ECO:0007669"/>
    <property type="project" value="TreeGrafter"/>
</dbReference>
<dbReference type="GO" id="GO:0052621">
    <property type="term" value="F:diguanylate cyclase activity"/>
    <property type="evidence" value="ECO:0007669"/>
    <property type="project" value="UniProtKB-EC"/>
</dbReference>
<dbReference type="Proteomes" id="UP000064967">
    <property type="component" value="Chromosome"/>
</dbReference>
<dbReference type="OrthoDB" id="9790367at2"/>
<dbReference type="AlphaFoldDB" id="A0A0K1PTV7"/>
<dbReference type="InterPro" id="IPR050469">
    <property type="entry name" value="Diguanylate_Cyclase"/>
</dbReference>
<dbReference type="GO" id="GO:1902201">
    <property type="term" value="P:negative regulation of bacterial-type flagellum-dependent cell motility"/>
    <property type="evidence" value="ECO:0007669"/>
    <property type="project" value="TreeGrafter"/>
</dbReference>
<keyword evidence="2" id="KW-0472">Membrane</keyword>
<dbReference type="GO" id="GO:0005886">
    <property type="term" value="C:plasma membrane"/>
    <property type="evidence" value="ECO:0007669"/>
    <property type="project" value="TreeGrafter"/>
</dbReference>
<feature type="domain" description="GGDEF" evidence="3">
    <location>
        <begin position="123"/>
        <end position="258"/>
    </location>
</feature>
<keyword evidence="2" id="KW-1133">Transmembrane helix</keyword>
<dbReference type="CDD" id="cd01949">
    <property type="entry name" value="GGDEF"/>
    <property type="match status" value="1"/>
</dbReference>
<dbReference type="STRING" id="1391654.AKJ09_03616"/>
<dbReference type="PANTHER" id="PTHR45138:SF24">
    <property type="entry name" value="DIGUANYLATE CYCLASE DGCC-RELATED"/>
    <property type="match status" value="1"/>
</dbReference>
<evidence type="ECO:0000256" key="1">
    <source>
        <dbReference type="ARBA" id="ARBA00012528"/>
    </source>
</evidence>
<feature type="transmembrane region" description="Helical" evidence="2">
    <location>
        <begin position="65"/>
        <end position="83"/>
    </location>
</feature>
<keyword evidence="5" id="KW-1185">Reference proteome</keyword>
<dbReference type="SUPFAM" id="SSF55073">
    <property type="entry name" value="Nucleotide cyclase"/>
    <property type="match status" value="1"/>
</dbReference>
<dbReference type="PANTHER" id="PTHR45138">
    <property type="entry name" value="REGULATORY COMPONENTS OF SENSORY TRANSDUCTION SYSTEM"/>
    <property type="match status" value="1"/>
</dbReference>
<proteinExistence type="predicted"/>
<dbReference type="EMBL" id="CP012333">
    <property type="protein sequence ID" value="AKU96952.1"/>
    <property type="molecule type" value="Genomic_DNA"/>
</dbReference>
<protein>
    <recommendedName>
        <fullName evidence="1">diguanylate cyclase</fullName>
        <ecNumber evidence="1">2.7.7.65</ecNumber>
    </recommendedName>
</protein>
<name>A0A0K1PTV7_9BACT</name>
<feature type="transmembrane region" description="Helical" evidence="2">
    <location>
        <begin position="37"/>
        <end position="59"/>
    </location>
</feature>
<evidence type="ECO:0000313" key="4">
    <source>
        <dbReference type="EMBL" id="AKU96952.1"/>
    </source>
</evidence>
<evidence type="ECO:0000313" key="5">
    <source>
        <dbReference type="Proteomes" id="UP000064967"/>
    </source>
</evidence>
<evidence type="ECO:0000259" key="3">
    <source>
        <dbReference type="PROSITE" id="PS50887"/>
    </source>
</evidence>
<dbReference type="Gene3D" id="3.30.70.270">
    <property type="match status" value="1"/>
</dbReference>
<dbReference type="NCBIfam" id="TIGR00254">
    <property type="entry name" value="GGDEF"/>
    <property type="match status" value="1"/>
</dbReference>
<sequence length="279" mass="30170">MWHVAFMSCVTMKLTAGANVNASKPHAGRAMPARMRFAFGGLALAGFFAIGAPVLANALHISTPAASFALLAGGLVGLGLRLGSQMDALERHSFEDPMTRVGNRRQWQTRLNTELDRAIESRMPLSVLMLDLDNLKSLNDAGGHGCGDRALALVGEVLLATCRSRDVPVRLGGDEFAVVLPRTRPAEAKILAERIRSEISRRRVGMESPLDRLLTVSIGIADLESISDVRADLLVESADAALYRAKSSGRDRIEVKGPANDTSGVFRFDEKRPQRRVTA</sequence>
<reference evidence="4 5" key="1">
    <citation type="submission" date="2015-08" db="EMBL/GenBank/DDBJ databases">
        <authorList>
            <person name="Babu N.S."/>
            <person name="Beckwith C.J."/>
            <person name="Beseler K.G."/>
            <person name="Brison A."/>
            <person name="Carone J.V."/>
            <person name="Caskin T.P."/>
            <person name="Diamond M."/>
            <person name="Durham M.E."/>
            <person name="Foxe J.M."/>
            <person name="Go M."/>
            <person name="Henderson B.A."/>
            <person name="Jones I.B."/>
            <person name="McGettigan J.A."/>
            <person name="Micheletti S.J."/>
            <person name="Nasrallah M.E."/>
            <person name="Ortiz D."/>
            <person name="Piller C.R."/>
            <person name="Privatt S.R."/>
            <person name="Schneider S.L."/>
            <person name="Sharp S."/>
            <person name="Smith T.C."/>
            <person name="Stanton J.D."/>
            <person name="Ullery H.E."/>
            <person name="Wilson R.J."/>
            <person name="Serrano M.G."/>
            <person name="Buck G."/>
            <person name="Lee V."/>
            <person name="Wang Y."/>
            <person name="Carvalho R."/>
            <person name="Voegtly L."/>
            <person name="Shi R."/>
            <person name="Duckworth R."/>
            <person name="Johnson A."/>
            <person name="Loviza R."/>
            <person name="Walstead R."/>
            <person name="Shah Z."/>
            <person name="Kiflezghi M."/>
            <person name="Wade K."/>
            <person name="Ball S.L."/>
            <person name="Bradley K.W."/>
            <person name="Asai D.J."/>
            <person name="Bowman C.A."/>
            <person name="Russell D.A."/>
            <person name="Pope W.H."/>
            <person name="Jacobs-Sera D."/>
            <person name="Hendrix R.W."/>
            <person name="Hatfull G.F."/>
        </authorList>
    </citation>
    <scope>NUCLEOTIDE SEQUENCE [LARGE SCALE GENOMIC DNA]</scope>
    <source>
        <strain evidence="4 5">DSM 27648</strain>
    </source>
</reference>
<dbReference type="InterPro" id="IPR000160">
    <property type="entry name" value="GGDEF_dom"/>
</dbReference>
<keyword evidence="2" id="KW-0812">Transmembrane</keyword>
<dbReference type="InterPro" id="IPR043128">
    <property type="entry name" value="Rev_trsase/Diguanyl_cyclase"/>
</dbReference>
<accession>A0A0K1PTV7</accession>
<evidence type="ECO:0000256" key="2">
    <source>
        <dbReference type="SAM" id="Phobius"/>
    </source>
</evidence>
<dbReference type="Pfam" id="PF00990">
    <property type="entry name" value="GGDEF"/>
    <property type="match status" value="1"/>
</dbReference>
<dbReference type="FunFam" id="3.30.70.270:FF:000001">
    <property type="entry name" value="Diguanylate cyclase domain protein"/>
    <property type="match status" value="1"/>
</dbReference>
<gene>
    <name evidence="4" type="ORF">AKJ09_03616</name>
</gene>
<dbReference type="SMART" id="SM00267">
    <property type="entry name" value="GGDEF"/>
    <property type="match status" value="1"/>
</dbReference>
<organism evidence="4 5">
    <name type="scientific">Labilithrix luteola</name>
    <dbReference type="NCBI Taxonomy" id="1391654"/>
    <lineage>
        <taxon>Bacteria</taxon>
        <taxon>Pseudomonadati</taxon>
        <taxon>Myxococcota</taxon>
        <taxon>Polyangia</taxon>
        <taxon>Polyangiales</taxon>
        <taxon>Labilitrichaceae</taxon>
        <taxon>Labilithrix</taxon>
    </lineage>
</organism>
<dbReference type="KEGG" id="llu:AKJ09_03616"/>